<comment type="caution">
    <text evidence="1">The sequence shown here is derived from an EMBL/GenBank/DDBJ whole genome shotgun (WGS) entry which is preliminary data.</text>
</comment>
<dbReference type="EMBL" id="JAUTXU010000162">
    <property type="protein sequence ID" value="KAK3702360.1"/>
    <property type="molecule type" value="Genomic_DNA"/>
</dbReference>
<accession>A0ACC3MS57</accession>
<sequence>MAITTLGAVAFATGFTAGAGVAMGAYRVRKAASKQSLRDGDAERTERSRPEERSLRQRMLLPIRALRDLPRRSDKKSKLPDEVTDGFIRDQKDAHLLPDDAEEGEPGLCMMSGALPNDSTETLTSQTSVLGLDLASASFPDLDDSGDSMFSSHGMYRSRLSESDSPATKPFYRRRGPEMKAMAIDGSLSETNSADEAETPHLSMLASLDLQLLALQIKRGGWWSAASKQPSLFQRWRGARPMSLFFARECALAGHWEGRVLPSLRHDHESNPMAENCGADFSGLVHPETDSLVSAQNTQSIYSTSICGKYFLAAAGPNIYTYEIDGTSIRLLSRSSCERRVLAVSIDASFERFAIAAILDGRIGIYVDLLNTIQSSPATSLWESAGTLTNTVASSAPVMDFGDGATASNAAREIAVGDFDELSVNAASVGSSILHQSVEIVTQRSWVQYFHGPRARLRGMREMPASSNGVWPQELSFAAKGKGRHDGGDSSSHIVRIGEILCSVPQVLGKTTLPSSVKRLKRAREKHYYAETAADSPTHRSRYKNICMEQDPPCSVAISPTRQCIAFGCKSGVELYWIDPTTGQNLNRWFPLTRPSEHLYFLPPRRNIDGSLRLRLISSPKLNSTGGDDADDSSPTENPETHFWFTVASSWQFPLRRSFRQRANTVDHSYAIPLSDGHHIVFTDNETGLLCLGSDRPASSVQRLSRKFIFEPPSTLAAERKPLTPNVYAATSDLGNRVRIVAAYGSQIVLYTVPIDALRFSTAEQEHTIQDPPKPFEELAWIELLQHPTSNAGAVHQQLQRDANTTRLERLNMTWVHHLPASGGNMPESLDKLWPLKISGTRIGELDGPRALSVQDSPQVGLVIWAFGESGLAKAWKLAEGRARIARYHYAVDRECVAYTVFVD</sequence>
<dbReference type="Proteomes" id="UP001281147">
    <property type="component" value="Unassembled WGS sequence"/>
</dbReference>
<proteinExistence type="predicted"/>
<name>A0ACC3MS57_9PEZI</name>
<reference evidence="1" key="1">
    <citation type="submission" date="2023-07" db="EMBL/GenBank/DDBJ databases">
        <title>Black Yeasts Isolated from many extreme environments.</title>
        <authorList>
            <person name="Coleine C."/>
            <person name="Stajich J.E."/>
            <person name="Selbmann L."/>
        </authorList>
    </citation>
    <scope>NUCLEOTIDE SEQUENCE</scope>
    <source>
        <strain evidence="1">CCFEE 5714</strain>
    </source>
</reference>
<gene>
    <name evidence="1" type="ORF">LTR37_014934</name>
</gene>
<keyword evidence="2" id="KW-1185">Reference proteome</keyword>
<evidence type="ECO:0000313" key="2">
    <source>
        <dbReference type="Proteomes" id="UP001281147"/>
    </source>
</evidence>
<evidence type="ECO:0000313" key="1">
    <source>
        <dbReference type="EMBL" id="KAK3702360.1"/>
    </source>
</evidence>
<protein>
    <submittedName>
        <fullName evidence="1">Uncharacterized protein</fullName>
    </submittedName>
</protein>
<organism evidence="1 2">
    <name type="scientific">Vermiconidia calcicola</name>
    <dbReference type="NCBI Taxonomy" id="1690605"/>
    <lineage>
        <taxon>Eukaryota</taxon>
        <taxon>Fungi</taxon>
        <taxon>Dikarya</taxon>
        <taxon>Ascomycota</taxon>
        <taxon>Pezizomycotina</taxon>
        <taxon>Dothideomycetes</taxon>
        <taxon>Dothideomycetidae</taxon>
        <taxon>Mycosphaerellales</taxon>
        <taxon>Extremaceae</taxon>
        <taxon>Vermiconidia</taxon>
    </lineage>
</organism>